<dbReference type="Pfam" id="PF02460">
    <property type="entry name" value="Patched"/>
    <property type="match status" value="1"/>
</dbReference>
<dbReference type="InterPro" id="IPR000731">
    <property type="entry name" value="SSD"/>
</dbReference>
<organism evidence="9 10">
    <name type="scientific">Plectus sambesii</name>
    <dbReference type="NCBI Taxonomy" id="2011161"/>
    <lineage>
        <taxon>Eukaryota</taxon>
        <taxon>Metazoa</taxon>
        <taxon>Ecdysozoa</taxon>
        <taxon>Nematoda</taxon>
        <taxon>Chromadorea</taxon>
        <taxon>Plectida</taxon>
        <taxon>Plectina</taxon>
        <taxon>Plectoidea</taxon>
        <taxon>Plectidae</taxon>
        <taxon>Plectus</taxon>
    </lineage>
</organism>
<evidence type="ECO:0000256" key="4">
    <source>
        <dbReference type="ARBA" id="ARBA00022989"/>
    </source>
</evidence>
<feature type="domain" description="SSD" evidence="8">
    <location>
        <begin position="248"/>
        <end position="370"/>
    </location>
</feature>
<keyword evidence="5 7" id="KW-0472">Membrane</keyword>
<dbReference type="GO" id="GO:0018996">
    <property type="term" value="P:molting cycle, collagen and cuticulin-based cuticle"/>
    <property type="evidence" value="ECO:0007669"/>
    <property type="project" value="TreeGrafter"/>
</dbReference>
<sequence length="370" mass="41008">MQLRTAVVEKKLQTVFYALGLLIGRRPWSVIASVIVLVALSSIGLLNFEQTNNAKTEFTPISAPSRDELAAVEKFLQQNGTLFLVNIMIQAKDGGSLLRPAVRHEALNIAREIQHEMTVTKNGREYGFSNMCEPYCGSNDPFIMFMKVYDTGLKKPTYPIMDNFGVRTFIGNNIYGVKLNNETNEVESYDTAILYYYMVVPKSDEDVVKKWEVEARRLTSSGKYDLLDAGLSSDNLLTEEVERMGTETAPLLVGAIVFMILFVVLTSLRYERSRSKPWEAMIGALIPIMANISAIGLMSACGLKFQSIVVCTLFLVQAVGCDGVFVMLRAWDVSKCHTDVVTRMAVTMKDAGPSITITSLTNALAFAVDI</sequence>
<dbReference type="GO" id="GO:0006897">
    <property type="term" value="P:endocytosis"/>
    <property type="evidence" value="ECO:0007669"/>
    <property type="project" value="TreeGrafter"/>
</dbReference>
<feature type="transmembrane region" description="Helical" evidence="7">
    <location>
        <begin position="305"/>
        <end position="328"/>
    </location>
</feature>
<evidence type="ECO:0000256" key="2">
    <source>
        <dbReference type="ARBA" id="ARBA00005585"/>
    </source>
</evidence>
<dbReference type="GO" id="GO:0005886">
    <property type="term" value="C:plasma membrane"/>
    <property type="evidence" value="ECO:0007669"/>
    <property type="project" value="TreeGrafter"/>
</dbReference>
<feature type="transmembrane region" description="Helical" evidence="7">
    <location>
        <begin position="249"/>
        <end position="268"/>
    </location>
</feature>
<name>A0A914WMP1_9BILA</name>
<evidence type="ECO:0000313" key="10">
    <source>
        <dbReference type="WBParaSite" id="PSAMB.scaffold4613size14072.g24798.t1"/>
    </source>
</evidence>
<dbReference type="PANTHER" id="PTHR10796:SF104">
    <property type="entry name" value="SSD DOMAIN-CONTAINING PROTEIN"/>
    <property type="match status" value="1"/>
</dbReference>
<evidence type="ECO:0000256" key="7">
    <source>
        <dbReference type="SAM" id="Phobius"/>
    </source>
</evidence>
<dbReference type="InterPro" id="IPR003392">
    <property type="entry name" value="PTHD_SSD"/>
</dbReference>
<keyword evidence="4 7" id="KW-1133">Transmembrane helix</keyword>
<keyword evidence="3 7" id="KW-0812">Transmembrane</keyword>
<evidence type="ECO:0000256" key="5">
    <source>
        <dbReference type="ARBA" id="ARBA00023136"/>
    </source>
</evidence>
<dbReference type="Gene3D" id="1.20.1640.10">
    <property type="entry name" value="Multidrug efflux transporter AcrB transmembrane domain"/>
    <property type="match status" value="1"/>
</dbReference>
<evidence type="ECO:0000256" key="6">
    <source>
        <dbReference type="ARBA" id="ARBA00023180"/>
    </source>
</evidence>
<dbReference type="WBParaSite" id="PSAMB.scaffold4613size14072.g24798.t1">
    <property type="protein sequence ID" value="PSAMB.scaffold4613size14072.g24798.t1"/>
    <property type="gene ID" value="PSAMB.scaffold4613size14072.g24798"/>
</dbReference>
<dbReference type="InterPro" id="IPR051697">
    <property type="entry name" value="Patched_domain-protein"/>
</dbReference>
<keyword evidence="6" id="KW-0325">Glycoprotein</keyword>
<reference evidence="10" key="1">
    <citation type="submission" date="2022-11" db="UniProtKB">
        <authorList>
            <consortium name="WormBaseParasite"/>
        </authorList>
    </citation>
    <scope>IDENTIFICATION</scope>
</reference>
<evidence type="ECO:0000313" key="9">
    <source>
        <dbReference type="Proteomes" id="UP000887566"/>
    </source>
</evidence>
<feature type="transmembrane region" description="Helical" evidence="7">
    <location>
        <begin position="28"/>
        <end position="48"/>
    </location>
</feature>
<evidence type="ECO:0000259" key="8">
    <source>
        <dbReference type="PROSITE" id="PS50156"/>
    </source>
</evidence>
<dbReference type="PROSITE" id="PS50156">
    <property type="entry name" value="SSD"/>
    <property type="match status" value="1"/>
</dbReference>
<comment type="similarity">
    <text evidence="2">Belongs to the patched family.</text>
</comment>
<feature type="transmembrane region" description="Helical" evidence="7">
    <location>
        <begin position="280"/>
        <end position="299"/>
    </location>
</feature>
<protein>
    <submittedName>
        <fullName evidence="10">SSD domain-containing protein</fullName>
    </submittedName>
</protein>
<proteinExistence type="inferred from homology"/>
<comment type="subcellular location">
    <subcellularLocation>
        <location evidence="1">Membrane</location>
        <topology evidence="1">Multi-pass membrane protein</topology>
    </subcellularLocation>
</comment>
<dbReference type="AlphaFoldDB" id="A0A914WMP1"/>
<keyword evidence="9" id="KW-1185">Reference proteome</keyword>
<dbReference type="GO" id="GO:0030659">
    <property type="term" value="C:cytoplasmic vesicle membrane"/>
    <property type="evidence" value="ECO:0007669"/>
    <property type="project" value="TreeGrafter"/>
</dbReference>
<dbReference type="SUPFAM" id="SSF82866">
    <property type="entry name" value="Multidrug efflux transporter AcrB transmembrane domain"/>
    <property type="match status" value="1"/>
</dbReference>
<dbReference type="Proteomes" id="UP000887566">
    <property type="component" value="Unplaced"/>
</dbReference>
<dbReference type="PANTHER" id="PTHR10796">
    <property type="entry name" value="PATCHED-RELATED"/>
    <property type="match status" value="1"/>
</dbReference>
<evidence type="ECO:0000256" key="3">
    <source>
        <dbReference type="ARBA" id="ARBA00022692"/>
    </source>
</evidence>
<accession>A0A914WMP1</accession>
<evidence type="ECO:0000256" key="1">
    <source>
        <dbReference type="ARBA" id="ARBA00004141"/>
    </source>
</evidence>